<organism evidence="2 3">
    <name type="scientific">Sphingomonas jejuensis</name>
    <dbReference type="NCBI Taxonomy" id="904715"/>
    <lineage>
        <taxon>Bacteria</taxon>
        <taxon>Pseudomonadati</taxon>
        <taxon>Pseudomonadota</taxon>
        <taxon>Alphaproteobacteria</taxon>
        <taxon>Sphingomonadales</taxon>
        <taxon>Sphingomonadaceae</taxon>
        <taxon>Sphingomonas</taxon>
    </lineage>
</organism>
<protein>
    <submittedName>
        <fullName evidence="2">ElaB/YqjD/DUF883 family membrane-anchored ribosome-binding protein</fullName>
    </submittedName>
</protein>
<dbReference type="Gene3D" id="1.20.120.20">
    <property type="entry name" value="Apolipoprotein"/>
    <property type="match status" value="1"/>
</dbReference>
<keyword evidence="3" id="KW-1185">Reference proteome</keyword>
<dbReference type="EMBL" id="JAATJE010000001">
    <property type="protein sequence ID" value="NJC33456.1"/>
    <property type="molecule type" value="Genomic_DNA"/>
</dbReference>
<evidence type="ECO:0000313" key="2">
    <source>
        <dbReference type="EMBL" id="NJC33456.1"/>
    </source>
</evidence>
<proteinExistence type="predicted"/>
<feature type="compositionally biased region" description="Low complexity" evidence="1">
    <location>
        <begin position="1"/>
        <end position="12"/>
    </location>
</feature>
<gene>
    <name evidence="2" type="ORF">GGR88_000930</name>
</gene>
<sequence length="189" mass="19108">MSDINTGTTDATGTGGDTSSKGRFSQAAQAARSAASDAASSARGEAASLKSQAGDKLRSFAVDGKERASGALGELSSMLEDAASQIDKRLGSQFGGYARQAAGAVSGFADTLRDKDVDDLLDDARGFVRRSPAVAIGAAAAVGFVLARVVKSGFDEARTLGTDPSSTADVSFKADTTTFPDADRGGQTL</sequence>
<evidence type="ECO:0000313" key="3">
    <source>
        <dbReference type="Proteomes" id="UP000734218"/>
    </source>
</evidence>
<feature type="region of interest" description="Disordered" evidence="1">
    <location>
        <begin position="1"/>
        <end position="53"/>
    </location>
</feature>
<accession>A0ABX0XL60</accession>
<feature type="compositionally biased region" description="Low complexity" evidence="1">
    <location>
        <begin position="25"/>
        <end position="48"/>
    </location>
</feature>
<name>A0ABX0XL60_9SPHN</name>
<comment type="caution">
    <text evidence="2">The sequence shown here is derived from an EMBL/GenBank/DDBJ whole genome shotgun (WGS) entry which is preliminary data.</text>
</comment>
<evidence type="ECO:0000256" key="1">
    <source>
        <dbReference type="SAM" id="MobiDB-lite"/>
    </source>
</evidence>
<dbReference type="RefSeq" id="WP_167953440.1">
    <property type="nucleotide sequence ID" value="NZ_JAATJE010000001.1"/>
</dbReference>
<feature type="region of interest" description="Disordered" evidence="1">
    <location>
        <begin position="158"/>
        <end position="189"/>
    </location>
</feature>
<reference evidence="2 3" key="1">
    <citation type="submission" date="2020-03" db="EMBL/GenBank/DDBJ databases">
        <title>Genomic Encyclopedia of Type Strains, Phase IV (KMG-IV): sequencing the most valuable type-strain genomes for metagenomic binning, comparative biology and taxonomic classification.</title>
        <authorList>
            <person name="Goeker M."/>
        </authorList>
    </citation>
    <scope>NUCLEOTIDE SEQUENCE [LARGE SCALE GENOMIC DNA]</scope>
    <source>
        <strain evidence="2 3">DSM 27651</strain>
    </source>
</reference>
<dbReference type="Proteomes" id="UP000734218">
    <property type="component" value="Unassembled WGS sequence"/>
</dbReference>
<feature type="compositionally biased region" description="Polar residues" evidence="1">
    <location>
        <begin position="162"/>
        <end position="179"/>
    </location>
</feature>